<evidence type="ECO:0000313" key="3">
    <source>
        <dbReference type="WBParaSite" id="maker-uti_cns_0003924-snap-gene-0.8-mRNA-1"/>
    </source>
</evidence>
<feature type="compositionally biased region" description="Polar residues" evidence="1">
    <location>
        <begin position="23"/>
        <end position="38"/>
    </location>
</feature>
<name>A0A1I8H0P1_9PLAT</name>
<proteinExistence type="predicted"/>
<dbReference type="AlphaFoldDB" id="A0A1I8H0P1"/>
<dbReference type="Proteomes" id="UP000095280">
    <property type="component" value="Unplaced"/>
</dbReference>
<protein>
    <submittedName>
        <fullName evidence="3">Polyprotein</fullName>
    </submittedName>
</protein>
<keyword evidence="2" id="KW-1185">Reference proteome</keyword>
<dbReference type="WBParaSite" id="maker-uti_cns_0003924-snap-gene-0.8-mRNA-1">
    <property type="protein sequence ID" value="maker-uti_cns_0003924-snap-gene-0.8-mRNA-1"/>
    <property type="gene ID" value="maker-uti_cns_0003924-snap-gene-0.8"/>
</dbReference>
<evidence type="ECO:0000313" key="2">
    <source>
        <dbReference type="Proteomes" id="UP000095280"/>
    </source>
</evidence>
<reference evidence="3" key="1">
    <citation type="submission" date="2016-11" db="UniProtKB">
        <authorList>
            <consortium name="WormBaseParasite"/>
        </authorList>
    </citation>
    <scope>IDENTIFICATION</scope>
</reference>
<feature type="compositionally biased region" description="Polar residues" evidence="1">
    <location>
        <begin position="63"/>
        <end position="73"/>
    </location>
</feature>
<sequence length="161" mass="17766">AVVSQVEASTDDSGDSGFDASPQLLSSCSYNRTTTEKSSMAILEEEEEEEEQEEQQEDRQLETNRNQPATETGRLTSVCHRWLAKLATPVRYAPRLTWVSAGAVLSLMLATAAESSFVDDPLSLKRPALEHQIGWSLRGVSKLSRQLDSLVQRVASIENGR</sequence>
<feature type="compositionally biased region" description="Acidic residues" evidence="1">
    <location>
        <begin position="43"/>
        <end position="56"/>
    </location>
</feature>
<feature type="region of interest" description="Disordered" evidence="1">
    <location>
        <begin position="1"/>
        <end position="73"/>
    </location>
</feature>
<evidence type="ECO:0000256" key="1">
    <source>
        <dbReference type="SAM" id="MobiDB-lite"/>
    </source>
</evidence>
<organism evidence="2 3">
    <name type="scientific">Macrostomum lignano</name>
    <dbReference type="NCBI Taxonomy" id="282301"/>
    <lineage>
        <taxon>Eukaryota</taxon>
        <taxon>Metazoa</taxon>
        <taxon>Spiralia</taxon>
        <taxon>Lophotrochozoa</taxon>
        <taxon>Platyhelminthes</taxon>
        <taxon>Rhabditophora</taxon>
        <taxon>Macrostomorpha</taxon>
        <taxon>Macrostomida</taxon>
        <taxon>Macrostomidae</taxon>
        <taxon>Macrostomum</taxon>
    </lineage>
</organism>
<accession>A0A1I8H0P1</accession>